<dbReference type="EMBL" id="AP024238">
    <property type="protein sequence ID" value="BCO25967.1"/>
    <property type="molecule type" value="Genomic_DNA"/>
</dbReference>
<evidence type="ECO:0000313" key="1">
    <source>
        <dbReference type="EMBL" id="BCO25967.1"/>
    </source>
</evidence>
<accession>A0ABM7MI77</accession>
<keyword evidence="2" id="KW-1185">Reference proteome</keyword>
<reference evidence="1 2" key="1">
    <citation type="journal article" date="2021" name="Microbiol. Spectr.">
        <title>A Single Bacterium Capable of Oxidation and Reduction of Iron at Circumneutral pH.</title>
        <authorList>
            <person name="Kato S."/>
            <person name="Ohkuma M."/>
        </authorList>
    </citation>
    <scope>NUCLEOTIDE SEQUENCE [LARGE SCALE GENOMIC DNA]</scope>
    <source>
        <strain evidence="1 2">MIZ03</strain>
    </source>
</reference>
<organism evidence="1 2">
    <name type="scientific">Rhodoferax lithotrophicus</name>
    <dbReference type="NCBI Taxonomy" id="2798804"/>
    <lineage>
        <taxon>Bacteria</taxon>
        <taxon>Pseudomonadati</taxon>
        <taxon>Pseudomonadota</taxon>
        <taxon>Betaproteobacteria</taxon>
        <taxon>Burkholderiales</taxon>
        <taxon>Comamonadaceae</taxon>
        <taxon>Rhodoferax</taxon>
    </lineage>
</organism>
<sequence length="40" mass="4434">MDLCAGLFHSPLMGARWNLEYHVQLVMCCAIPAVNESPCL</sequence>
<dbReference type="Proteomes" id="UP000824366">
    <property type="component" value="Chromosome"/>
</dbReference>
<evidence type="ECO:0000313" key="2">
    <source>
        <dbReference type="Proteomes" id="UP000824366"/>
    </source>
</evidence>
<proteinExistence type="predicted"/>
<protein>
    <submittedName>
        <fullName evidence="1">Uncharacterized protein</fullName>
    </submittedName>
</protein>
<name>A0ABM7MI77_9BURK</name>
<gene>
    <name evidence="1" type="ORF">MIZ03_0846</name>
</gene>